<accession>A0A8E2JRQ7</accession>
<evidence type="ECO:0000313" key="2">
    <source>
        <dbReference type="EMBL" id="OCL07079.1"/>
    </source>
</evidence>
<evidence type="ECO:0000313" key="3">
    <source>
        <dbReference type="Proteomes" id="UP000250140"/>
    </source>
</evidence>
<feature type="compositionally biased region" description="Polar residues" evidence="1">
    <location>
        <begin position="16"/>
        <end position="29"/>
    </location>
</feature>
<sequence length="190" mass="20306">MQPGSGGLRRIEADSSRIQQDPAGSSRFKQAQAGCRSVKTASPKRTSAAFGWGDERRVGCFKGSEREQRPGLSRPSQASPVEGVKFRISTNREWARYEAEAGHQSETRTTRCPSGRASGGSSPHASPYQPRAMAKGSLIAMGRGRAVALCHGVYLLDGWARKTTIGEGGLARYGGLRATPLGGWQGIELC</sequence>
<evidence type="ECO:0000256" key="1">
    <source>
        <dbReference type="SAM" id="MobiDB-lite"/>
    </source>
</evidence>
<feature type="region of interest" description="Disordered" evidence="1">
    <location>
        <begin position="63"/>
        <end position="83"/>
    </location>
</feature>
<feature type="region of interest" description="Disordered" evidence="1">
    <location>
        <begin position="1"/>
        <end position="49"/>
    </location>
</feature>
<dbReference type="AlphaFoldDB" id="A0A8E2JRQ7"/>
<feature type="compositionally biased region" description="Basic and acidic residues" evidence="1">
    <location>
        <begin position="98"/>
        <end position="109"/>
    </location>
</feature>
<organism evidence="2 3">
    <name type="scientific">Glonium stellatum</name>
    <dbReference type="NCBI Taxonomy" id="574774"/>
    <lineage>
        <taxon>Eukaryota</taxon>
        <taxon>Fungi</taxon>
        <taxon>Dikarya</taxon>
        <taxon>Ascomycota</taxon>
        <taxon>Pezizomycotina</taxon>
        <taxon>Dothideomycetes</taxon>
        <taxon>Pleosporomycetidae</taxon>
        <taxon>Gloniales</taxon>
        <taxon>Gloniaceae</taxon>
        <taxon>Glonium</taxon>
    </lineage>
</organism>
<keyword evidence="3" id="KW-1185">Reference proteome</keyword>
<feature type="region of interest" description="Disordered" evidence="1">
    <location>
        <begin position="98"/>
        <end position="129"/>
    </location>
</feature>
<reference evidence="2 3" key="1">
    <citation type="journal article" date="2016" name="Nat. Commun.">
        <title>Ectomycorrhizal ecology is imprinted in the genome of the dominant symbiotic fungus Cenococcum geophilum.</title>
        <authorList>
            <consortium name="DOE Joint Genome Institute"/>
            <person name="Peter M."/>
            <person name="Kohler A."/>
            <person name="Ohm R.A."/>
            <person name="Kuo A."/>
            <person name="Krutzmann J."/>
            <person name="Morin E."/>
            <person name="Arend M."/>
            <person name="Barry K.W."/>
            <person name="Binder M."/>
            <person name="Choi C."/>
            <person name="Clum A."/>
            <person name="Copeland A."/>
            <person name="Grisel N."/>
            <person name="Haridas S."/>
            <person name="Kipfer T."/>
            <person name="LaButti K."/>
            <person name="Lindquist E."/>
            <person name="Lipzen A."/>
            <person name="Maire R."/>
            <person name="Meier B."/>
            <person name="Mihaltcheva S."/>
            <person name="Molinier V."/>
            <person name="Murat C."/>
            <person name="Poggeler S."/>
            <person name="Quandt C.A."/>
            <person name="Sperisen C."/>
            <person name="Tritt A."/>
            <person name="Tisserant E."/>
            <person name="Crous P.W."/>
            <person name="Henrissat B."/>
            <person name="Nehls U."/>
            <person name="Egli S."/>
            <person name="Spatafora J.W."/>
            <person name="Grigoriev I.V."/>
            <person name="Martin F.M."/>
        </authorList>
    </citation>
    <scope>NUCLEOTIDE SEQUENCE [LARGE SCALE GENOMIC DNA]</scope>
    <source>
        <strain evidence="2 3">CBS 207.34</strain>
    </source>
</reference>
<name>A0A8E2JRQ7_9PEZI</name>
<gene>
    <name evidence="2" type="ORF">AOQ84DRAFT_365244</name>
</gene>
<dbReference type="EMBL" id="KV749929">
    <property type="protein sequence ID" value="OCL07079.1"/>
    <property type="molecule type" value="Genomic_DNA"/>
</dbReference>
<proteinExistence type="predicted"/>
<dbReference type="Proteomes" id="UP000250140">
    <property type="component" value="Unassembled WGS sequence"/>
</dbReference>
<protein>
    <submittedName>
        <fullName evidence="2">Uncharacterized protein</fullName>
    </submittedName>
</protein>